<keyword evidence="9" id="KW-1185">Reference proteome</keyword>
<evidence type="ECO:0000256" key="6">
    <source>
        <dbReference type="SAM" id="Phobius"/>
    </source>
</evidence>
<accession>A0ABP6I8R2</accession>
<feature type="transmembrane region" description="Helical" evidence="6">
    <location>
        <begin position="115"/>
        <end position="134"/>
    </location>
</feature>
<protein>
    <submittedName>
        <fullName evidence="8">DMT family transporter</fullName>
    </submittedName>
</protein>
<dbReference type="Gene3D" id="1.10.3730.20">
    <property type="match status" value="1"/>
</dbReference>
<dbReference type="SUPFAM" id="SSF103481">
    <property type="entry name" value="Multidrug resistance efflux transporter EmrE"/>
    <property type="match status" value="2"/>
</dbReference>
<evidence type="ECO:0000256" key="2">
    <source>
        <dbReference type="ARBA" id="ARBA00007362"/>
    </source>
</evidence>
<dbReference type="Proteomes" id="UP001500831">
    <property type="component" value="Unassembled WGS sequence"/>
</dbReference>
<evidence type="ECO:0000313" key="9">
    <source>
        <dbReference type="Proteomes" id="UP001500831"/>
    </source>
</evidence>
<feature type="transmembrane region" description="Helical" evidence="6">
    <location>
        <begin position="171"/>
        <end position="192"/>
    </location>
</feature>
<comment type="caution">
    <text evidence="8">The sequence shown here is derived from an EMBL/GenBank/DDBJ whole genome shotgun (WGS) entry which is preliminary data.</text>
</comment>
<evidence type="ECO:0000256" key="1">
    <source>
        <dbReference type="ARBA" id="ARBA00004141"/>
    </source>
</evidence>
<feature type="transmembrane region" description="Helical" evidence="6">
    <location>
        <begin position="84"/>
        <end position="103"/>
    </location>
</feature>
<proteinExistence type="inferred from homology"/>
<feature type="transmembrane region" description="Helical" evidence="6">
    <location>
        <begin position="140"/>
        <end position="159"/>
    </location>
</feature>
<feature type="transmembrane region" description="Helical" evidence="6">
    <location>
        <begin position="234"/>
        <end position="253"/>
    </location>
</feature>
<evidence type="ECO:0000313" key="8">
    <source>
        <dbReference type="EMBL" id="GAA2856899.1"/>
    </source>
</evidence>
<feature type="transmembrane region" description="Helical" evidence="6">
    <location>
        <begin position="259"/>
        <end position="276"/>
    </location>
</feature>
<sequence length="277" mass="27877">MLPAACAALFGLSFVFTRVAVPALGPVGVSAIRALLGGLLLLAVVLARRQRPGSVRPARFLALGALSAALPFVLLSMAMTTMNAGSAAVLNAVSPLFALLIEVRAGRDRFTARKIAGLALGVGGVVLVMAQRGLDFGGDGAVGAVAGIAGAAVFAYGATYAARHFHDVPPLVVATGQQLGAAVLLLPAAIAFPPPGPVTLAAAASVAGLGVLGSGLAYLLFYRLIDRLGPARSAAVNLLVPIFGVLWGLVLLGEPVPPLSVLGMAAALLGVRWIMVR</sequence>
<dbReference type="PANTHER" id="PTHR32322:SF9">
    <property type="entry name" value="AMINO-ACID METABOLITE EFFLUX PUMP-RELATED"/>
    <property type="match status" value="1"/>
</dbReference>
<feature type="transmembrane region" description="Helical" evidence="6">
    <location>
        <begin position="60"/>
        <end position="78"/>
    </location>
</feature>
<comment type="similarity">
    <text evidence="2">Belongs to the EamA transporter family.</text>
</comment>
<keyword evidence="3 6" id="KW-0812">Transmembrane</keyword>
<name>A0ABP6I8R2_9ACTN</name>
<feature type="transmembrane region" description="Helical" evidence="6">
    <location>
        <begin position="198"/>
        <end position="222"/>
    </location>
</feature>
<keyword evidence="5 6" id="KW-0472">Membrane</keyword>
<evidence type="ECO:0000259" key="7">
    <source>
        <dbReference type="Pfam" id="PF00892"/>
    </source>
</evidence>
<evidence type="ECO:0000256" key="5">
    <source>
        <dbReference type="ARBA" id="ARBA00023136"/>
    </source>
</evidence>
<organism evidence="8 9">
    <name type="scientific">Streptosporangium fragile</name>
    <dbReference type="NCBI Taxonomy" id="46186"/>
    <lineage>
        <taxon>Bacteria</taxon>
        <taxon>Bacillati</taxon>
        <taxon>Actinomycetota</taxon>
        <taxon>Actinomycetes</taxon>
        <taxon>Streptosporangiales</taxon>
        <taxon>Streptosporangiaceae</taxon>
        <taxon>Streptosporangium</taxon>
    </lineage>
</organism>
<dbReference type="EMBL" id="BAAAVI010000008">
    <property type="protein sequence ID" value="GAA2856899.1"/>
    <property type="molecule type" value="Genomic_DNA"/>
</dbReference>
<dbReference type="PANTHER" id="PTHR32322">
    <property type="entry name" value="INNER MEMBRANE TRANSPORTER"/>
    <property type="match status" value="1"/>
</dbReference>
<comment type="subcellular location">
    <subcellularLocation>
        <location evidence="1">Membrane</location>
        <topology evidence="1">Multi-pass membrane protein</topology>
    </subcellularLocation>
</comment>
<feature type="domain" description="EamA" evidence="7">
    <location>
        <begin position="5"/>
        <end position="129"/>
    </location>
</feature>
<evidence type="ECO:0000256" key="3">
    <source>
        <dbReference type="ARBA" id="ARBA00022692"/>
    </source>
</evidence>
<feature type="transmembrane region" description="Helical" evidence="6">
    <location>
        <begin position="30"/>
        <end position="48"/>
    </location>
</feature>
<feature type="domain" description="EamA" evidence="7">
    <location>
        <begin position="143"/>
        <end position="275"/>
    </location>
</feature>
<dbReference type="InterPro" id="IPR000620">
    <property type="entry name" value="EamA_dom"/>
</dbReference>
<keyword evidence="4 6" id="KW-1133">Transmembrane helix</keyword>
<evidence type="ECO:0000256" key="4">
    <source>
        <dbReference type="ARBA" id="ARBA00022989"/>
    </source>
</evidence>
<dbReference type="Pfam" id="PF00892">
    <property type="entry name" value="EamA"/>
    <property type="match status" value="2"/>
</dbReference>
<dbReference type="InterPro" id="IPR037185">
    <property type="entry name" value="EmrE-like"/>
</dbReference>
<reference evidence="9" key="1">
    <citation type="journal article" date="2019" name="Int. J. Syst. Evol. Microbiol.">
        <title>The Global Catalogue of Microorganisms (GCM) 10K type strain sequencing project: providing services to taxonomists for standard genome sequencing and annotation.</title>
        <authorList>
            <consortium name="The Broad Institute Genomics Platform"/>
            <consortium name="The Broad Institute Genome Sequencing Center for Infectious Disease"/>
            <person name="Wu L."/>
            <person name="Ma J."/>
        </authorList>
    </citation>
    <scope>NUCLEOTIDE SEQUENCE [LARGE SCALE GENOMIC DNA]</scope>
    <source>
        <strain evidence="9">JCM 6242</strain>
    </source>
</reference>
<gene>
    <name evidence="8" type="ORF">GCM10010517_15200</name>
</gene>
<dbReference type="InterPro" id="IPR050638">
    <property type="entry name" value="AA-Vitamin_Transporters"/>
</dbReference>